<evidence type="ECO:0000313" key="3">
    <source>
        <dbReference type="Proteomes" id="UP000636800"/>
    </source>
</evidence>
<reference evidence="2 3" key="1">
    <citation type="journal article" date="2020" name="Nat. Food">
        <title>A phased Vanilla planifolia genome enables genetic improvement of flavour and production.</title>
        <authorList>
            <person name="Hasing T."/>
            <person name="Tang H."/>
            <person name="Brym M."/>
            <person name="Khazi F."/>
            <person name="Huang T."/>
            <person name="Chambers A.H."/>
        </authorList>
    </citation>
    <scope>NUCLEOTIDE SEQUENCE [LARGE SCALE GENOMIC DNA]</scope>
    <source>
        <tissue evidence="2">Leaf</tissue>
    </source>
</reference>
<gene>
    <name evidence="2" type="ORF">HPP92_020837</name>
</gene>
<name>A0A835UGZ7_VANPL</name>
<dbReference type="EMBL" id="JADCNL010000011">
    <property type="protein sequence ID" value="KAG0460540.1"/>
    <property type="molecule type" value="Genomic_DNA"/>
</dbReference>
<protein>
    <submittedName>
        <fullName evidence="2">Uncharacterized protein</fullName>
    </submittedName>
</protein>
<accession>A0A835UGZ7</accession>
<sequence>MPTRQLPSLAITASMNLLVYKQLADRGGGVGQISLGVNARQRRPLEGTNEEIITRLRPPESLPAFDGFLVSAGYVLQFFLLFLFLAAQGFLGC</sequence>
<keyword evidence="1" id="KW-1133">Transmembrane helix</keyword>
<proteinExistence type="predicted"/>
<dbReference type="AlphaFoldDB" id="A0A835UGZ7"/>
<feature type="transmembrane region" description="Helical" evidence="1">
    <location>
        <begin position="68"/>
        <end position="91"/>
    </location>
</feature>
<comment type="caution">
    <text evidence="2">The sequence shown here is derived from an EMBL/GenBank/DDBJ whole genome shotgun (WGS) entry which is preliminary data.</text>
</comment>
<dbReference type="Proteomes" id="UP000636800">
    <property type="component" value="Chromosome 11"/>
</dbReference>
<organism evidence="2 3">
    <name type="scientific">Vanilla planifolia</name>
    <name type="common">Vanilla</name>
    <dbReference type="NCBI Taxonomy" id="51239"/>
    <lineage>
        <taxon>Eukaryota</taxon>
        <taxon>Viridiplantae</taxon>
        <taxon>Streptophyta</taxon>
        <taxon>Embryophyta</taxon>
        <taxon>Tracheophyta</taxon>
        <taxon>Spermatophyta</taxon>
        <taxon>Magnoliopsida</taxon>
        <taxon>Liliopsida</taxon>
        <taxon>Asparagales</taxon>
        <taxon>Orchidaceae</taxon>
        <taxon>Vanilloideae</taxon>
        <taxon>Vanilleae</taxon>
        <taxon>Vanilla</taxon>
    </lineage>
</organism>
<keyword evidence="3" id="KW-1185">Reference proteome</keyword>
<dbReference type="OrthoDB" id="10027013at2759"/>
<evidence type="ECO:0000313" key="2">
    <source>
        <dbReference type="EMBL" id="KAG0460540.1"/>
    </source>
</evidence>
<keyword evidence="1" id="KW-0472">Membrane</keyword>
<keyword evidence="1" id="KW-0812">Transmembrane</keyword>
<evidence type="ECO:0000256" key="1">
    <source>
        <dbReference type="SAM" id="Phobius"/>
    </source>
</evidence>